<dbReference type="EMBL" id="LAYJ01000068">
    <property type="protein sequence ID" value="KKI51670.1"/>
    <property type="molecule type" value="Genomic_DNA"/>
</dbReference>
<dbReference type="SUPFAM" id="SSF53067">
    <property type="entry name" value="Actin-like ATPase domain"/>
    <property type="match status" value="1"/>
</dbReference>
<keyword evidence="2" id="KW-0808">Transferase</keyword>
<dbReference type="Gene3D" id="3.30.420.40">
    <property type="match status" value="2"/>
</dbReference>
<dbReference type="GO" id="GO:0016301">
    <property type="term" value="F:kinase activity"/>
    <property type="evidence" value="ECO:0007669"/>
    <property type="project" value="UniProtKB-KW"/>
</dbReference>
<comment type="similarity">
    <text evidence="1">Belongs to the ROK (NagC/XylR) family.</text>
</comment>
<comment type="caution">
    <text evidence="2">The sequence shown here is derived from an EMBL/GenBank/DDBJ whole genome shotgun (WGS) entry which is preliminary data.</text>
</comment>
<keyword evidence="3" id="KW-1185">Reference proteome</keyword>
<evidence type="ECO:0000313" key="3">
    <source>
        <dbReference type="Proteomes" id="UP000034076"/>
    </source>
</evidence>
<organism evidence="2 3">
    <name type="scientific">Christensenella hongkongensis</name>
    <dbReference type="NCBI Taxonomy" id="270498"/>
    <lineage>
        <taxon>Bacteria</taxon>
        <taxon>Bacillati</taxon>
        <taxon>Bacillota</taxon>
        <taxon>Clostridia</taxon>
        <taxon>Christensenellales</taxon>
        <taxon>Christensenellaceae</taxon>
        <taxon>Christensenella</taxon>
    </lineage>
</organism>
<dbReference type="STRING" id="270498.CHK_0837"/>
<dbReference type="RefSeq" id="WP_052740289.1">
    <property type="nucleotide sequence ID" value="NZ_LAYJ01000068.1"/>
</dbReference>
<dbReference type="PANTHER" id="PTHR18964:SF149">
    <property type="entry name" value="BIFUNCTIONAL UDP-N-ACETYLGLUCOSAMINE 2-EPIMERASE_N-ACETYLMANNOSAMINE KINASE"/>
    <property type="match status" value="1"/>
</dbReference>
<dbReference type="InterPro" id="IPR000600">
    <property type="entry name" value="ROK"/>
</dbReference>
<dbReference type="InterPro" id="IPR043129">
    <property type="entry name" value="ATPase_NBD"/>
</dbReference>
<dbReference type="AlphaFoldDB" id="A0A0M2NN87"/>
<evidence type="ECO:0000313" key="2">
    <source>
        <dbReference type="EMBL" id="KKI51670.1"/>
    </source>
</evidence>
<dbReference type="Proteomes" id="UP000034076">
    <property type="component" value="Unassembled WGS sequence"/>
</dbReference>
<dbReference type="PANTHER" id="PTHR18964">
    <property type="entry name" value="ROK (REPRESSOR, ORF, KINASE) FAMILY"/>
    <property type="match status" value="1"/>
</dbReference>
<sequence>MDVYYLGVEIGGTKQQIAIGKADGTIVELVCEKVALTKGALSIREWLLEKVPVVTGKYTTNHSRIAAACIGFGGPIETGTGKVLISVQVEGWKDFELKTWFQEQFGVDTYVLNDTVAGGYGELVLGAGRASQNFFYTNIGTGIGGAFFIGRKYYDGAGCGAAYMGNTYIPDPFAQRAGQATRLENICSGAAIESRLRQPGYVDGSSLLMELCGGDEKMLSCRMLGEAAKQGDAFALGEIDLFARSYAIGLGNMMTSVSPDLVAIGGGVANLGEIILEPVRKYVNEVAFISVRGRCEIVQSELADHVVIAGAILYAAGCSKL</sequence>
<proteinExistence type="inferred from homology"/>
<reference evidence="2 3" key="1">
    <citation type="submission" date="2015-04" db="EMBL/GenBank/DDBJ databases">
        <title>Draft genome sequence of bacteremic isolate Catabacter hongkongensis type strain HKU16T.</title>
        <authorList>
            <person name="Lau S.K."/>
            <person name="Teng J.L."/>
            <person name="Huang Y."/>
            <person name="Curreem S.O."/>
            <person name="Tsui S.K."/>
            <person name="Woo P.C."/>
        </authorList>
    </citation>
    <scope>NUCLEOTIDE SEQUENCE [LARGE SCALE GENOMIC DNA]</scope>
    <source>
        <strain evidence="2 3">HKU16</strain>
    </source>
</reference>
<dbReference type="Pfam" id="PF00480">
    <property type="entry name" value="ROK"/>
    <property type="match status" value="1"/>
</dbReference>
<dbReference type="OrthoDB" id="9810372at2"/>
<gene>
    <name evidence="2" type="ORF">CHK_0837</name>
</gene>
<evidence type="ECO:0000256" key="1">
    <source>
        <dbReference type="ARBA" id="ARBA00006479"/>
    </source>
</evidence>
<keyword evidence="2" id="KW-0418">Kinase</keyword>
<protein>
    <submittedName>
        <fullName evidence="2">Putative sugar kinase</fullName>
    </submittedName>
</protein>
<dbReference type="CDD" id="cd23763">
    <property type="entry name" value="ASKHA_ATPase_ROK"/>
    <property type="match status" value="1"/>
</dbReference>
<accession>A0A0M2NN87</accession>
<name>A0A0M2NN87_9FIRM</name>